<reference evidence="3 4" key="1">
    <citation type="submission" date="2016-05" db="EMBL/GenBank/DDBJ databases">
        <title>Genome sequencing reveals origins of a unique bacterial endosymbiosis in the earliest lineages of terrestrial Fungi.</title>
        <authorList>
            <consortium name="DOE Joint Genome Institute"/>
            <person name="Uehling J."/>
            <person name="Gryganskyi A."/>
            <person name="Hameed K."/>
            <person name="Tschaplinski T."/>
            <person name="Misztal P."/>
            <person name="Wu S."/>
            <person name="Desiro A."/>
            <person name="Vande Pol N."/>
            <person name="Du Z.-Y."/>
            <person name="Zienkiewicz A."/>
            <person name="Zienkiewicz K."/>
            <person name="Morin E."/>
            <person name="Tisserant E."/>
            <person name="Splivallo R."/>
            <person name="Hainaut M."/>
            <person name="Henrissat B."/>
            <person name="Ohm R."/>
            <person name="Kuo A."/>
            <person name="Yan J."/>
            <person name="Lipzen A."/>
            <person name="Nolan M."/>
            <person name="Labutti K."/>
            <person name="Barry K."/>
            <person name="Goldstein A."/>
            <person name="Labbe J."/>
            <person name="Schadt C."/>
            <person name="Tuskan G."/>
            <person name="Grigoriev I."/>
            <person name="Martin F."/>
            <person name="Vilgalys R."/>
            <person name="Bonito G."/>
        </authorList>
    </citation>
    <scope>NUCLEOTIDE SEQUENCE [LARGE SCALE GENOMIC DNA]</scope>
    <source>
        <strain evidence="3 4">AG-77</strain>
    </source>
</reference>
<evidence type="ECO:0000313" key="3">
    <source>
        <dbReference type="EMBL" id="OAQ25568.1"/>
    </source>
</evidence>
<evidence type="ECO:0000256" key="1">
    <source>
        <dbReference type="SAM" id="MobiDB-lite"/>
    </source>
</evidence>
<feature type="region of interest" description="Disordered" evidence="1">
    <location>
        <begin position="339"/>
        <end position="455"/>
    </location>
</feature>
<feature type="compositionally biased region" description="Polar residues" evidence="1">
    <location>
        <begin position="370"/>
        <end position="381"/>
    </location>
</feature>
<keyword evidence="2" id="KW-0812">Transmembrane</keyword>
<evidence type="ECO:0000313" key="4">
    <source>
        <dbReference type="Proteomes" id="UP000078512"/>
    </source>
</evidence>
<dbReference type="Proteomes" id="UP000078512">
    <property type="component" value="Unassembled WGS sequence"/>
</dbReference>
<dbReference type="OrthoDB" id="2407272at2759"/>
<feature type="compositionally biased region" description="Basic and acidic residues" evidence="1">
    <location>
        <begin position="385"/>
        <end position="396"/>
    </location>
</feature>
<feature type="transmembrane region" description="Helical" evidence="2">
    <location>
        <begin position="98"/>
        <end position="116"/>
    </location>
</feature>
<feature type="transmembrane region" description="Helical" evidence="2">
    <location>
        <begin position="225"/>
        <end position="244"/>
    </location>
</feature>
<dbReference type="AlphaFoldDB" id="A0A197JKR9"/>
<gene>
    <name evidence="3" type="ORF">K457DRAFT_128977</name>
</gene>
<feature type="transmembrane region" description="Helical" evidence="2">
    <location>
        <begin position="128"/>
        <end position="148"/>
    </location>
</feature>
<proteinExistence type="predicted"/>
<evidence type="ECO:0000256" key="2">
    <source>
        <dbReference type="SAM" id="Phobius"/>
    </source>
</evidence>
<feature type="transmembrane region" description="Helical" evidence="2">
    <location>
        <begin position="264"/>
        <end position="285"/>
    </location>
</feature>
<feature type="transmembrane region" description="Helical" evidence="2">
    <location>
        <begin position="58"/>
        <end position="78"/>
    </location>
</feature>
<keyword evidence="2" id="KW-0472">Membrane</keyword>
<feature type="transmembrane region" description="Helical" evidence="2">
    <location>
        <begin position="31"/>
        <end position="51"/>
    </location>
</feature>
<sequence>MSNWNLGNIAWPYFSNHDRYGPWSSALPADVSYQMAMTYLSVMGAAAIYMCYKVPTRIRLIGLIVNFLGLSIAVVAYLRTIYVVNANVFWTWNFTAEGTGVVMLCHAIVSVGSGFYPMAENRNFLRRFSLFTIIIYGLIALANLVYYVQQRDFHHPLTGAEVQKLRDGILRANLYAPQELAAQRAYEQSLGLIPMGDAVITGVDNWTELAWAEQDYYLRPSAVHYLTHQIIMFFTCVWACMYLFKPLIRHHKYGPVGRSIDSDAMAVAVWYMSTLLSLAFVYGLLNFTYCFRNELIFVPQMQALDLCTRITICPIFFLPAPKFLVRFYRDHFQILKTQTTNSGTGGGSKGNSTTRSWNSIKKHGHAPSVPDSSTHNGSLMPTSHADSDLSRIDGSDVPKSSSQKKFSSQELGTSDPSSPGHLRPPAPRCRCPSGDSRLGLSSDYEGDNVSCQGDHADSIHEEFDDVDIQMQTFNRGAGNSLKKDGGSR</sequence>
<keyword evidence="2" id="KW-1133">Transmembrane helix</keyword>
<name>A0A197JKR9_9FUNG</name>
<protein>
    <submittedName>
        <fullName evidence="3">Uncharacterized protein</fullName>
    </submittedName>
</protein>
<feature type="compositionally biased region" description="Low complexity" evidence="1">
    <location>
        <begin position="399"/>
        <end position="409"/>
    </location>
</feature>
<accession>A0A197JKR9</accession>
<keyword evidence="4" id="KW-1185">Reference proteome</keyword>
<dbReference type="EMBL" id="KV442077">
    <property type="protein sequence ID" value="OAQ25568.1"/>
    <property type="molecule type" value="Genomic_DNA"/>
</dbReference>
<organism evidence="3 4">
    <name type="scientific">Linnemannia elongata AG-77</name>
    <dbReference type="NCBI Taxonomy" id="1314771"/>
    <lineage>
        <taxon>Eukaryota</taxon>
        <taxon>Fungi</taxon>
        <taxon>Fungi incertae sedis</taxon>
        <taxon>Mucoromycota</taxon>
        <taxon>Mortierellomycotina</taxon>
        <taxon>Mortierellomycetes</taxon>
        <taxon>Mortierellales</taxon>
        <taxon>Mortierellaceae</taxon>
        <taxon>Linnemannia</taxon>
    </lineage>
</organism>